<protein>
    <submittedName>
        <fullName evidence="6">Uncharacterized protein</fullName>
    </submittedName>
</protein>
<evidence type="ECO:0000256" key="3">
    <source>
        <dbReference type="ARBA" id="ARBA00022989"/>
    </source>
</evidence>
<dbReference type="Gene3D" id="1.20.58.340">
    <property type="entry name" value="Magnesium transport protein CorA, transmembrane region"/>
    <property type="match status" value="1"/>
</dbReference>
<dbReference type="Pfam" id="PF01544">
    <property type="entry name" value="CorA"/>
    <property type="match status" value="1"/>
</dbReference>
<keyword evidence="2 5" id="KW-0812">Transmembrane</keyword>
<proteinExistence type="predicted"/>
<feature type="transmembrane region" description="Helical" evidence="5">
    <location>
        <begin position="396"/>
        <end position="418"/>
    </location>
</feature>
<dbReference type="OrthoDB" id="2830640at2759"/>
<keyword evidence="3 5" id="KW-1133">Transmembrane helix</keyword>
<name>A0A6A6CDK8_ZASCE</name>
<dbReference type="GeneID" id="54570665"/>
<dbReference type="EMBL" id="ML993601">
    <property type="protein sequence ID" value="KAF2165141.1"/>
    <property type="molecule type" value="Genomic_DNA"/>
</dbReference>
<dbReference type="InterPro" id="IPR045863">
    <property type="entry name" value="CorA_TM1_TM2"/>
</dbReference>
<evidence type="ECO:0000256" key="4">
    <source>
        <dbReference type="ARBA" id="ARBA00023136"/>
    </source>
</evidence>
<comment type="subcellular location">
    <subcellularLocation>
        <location evidence="1">Membrane</location>
        <topology evidence="1">Multi-pass membrane protein</topology>
    </subcellularLocation>
</comment>
<reference evidence="6" key="1">
    <citation type="journal article" date="2020" name="Stud. Mycol.">
        <title>101 Dothideomycetes genomes: a test case for predicting lifestyles and emergence of pathogens.</title>
        <authorList>
            <person name="Haridas S."/>
            <person name="Albert R."/>
            <person name="Binder M."/>
            <person name="Bloem J."/>
            <person name="Labutti K."/>
            <person name="Salamov A."/>
            <person name="Andreopoulos B."/>
            <person name="Baker S."/>
            <person name="Barry K."/>
            <person name="Bills G."/>
            <person name="Bluhm B."/>
            <person name="Cannon C."/>
            <person name="Castanera R."/>
            <person name="Culley D."/>
            <person name="Daum C."/>
            <person name="Ezra D."/>
            <person name="Gonzalez J."/>
            <person name="Henrissat B."/>
            <person name="Kuo A."/>
            <person name="Liang C."/>
            <person name="Lipzen A."/>
            <person name="Lutzoni F."/>
            <person name="Magnuson J."/>
            <person name="Mondo S."/>
            <person name="Nolan M."/>
            <person name="Ohm R."/>
            <person name="Pangilinan J."/>
            <person name="Park H.-J."/>
            <person name="Ramirez L."/>
            <person name="Alfaro M."/>
            <person name="Sun H."/>
            <person name="Tritt A."/>
            <person name="Yoshinaga Y."/>
            <person name="Zwiers L.-H."/>
            <person name="Turgeon B."/>
            <person name="Goodwin S."/>
            <person name="Spatafora J."/>
            <person name="Crous P."/>
            <person name="Grigoriev I."/>
        </authorList>
    </citation>
    <scope>NUCLEOTIDE SEQUENCE</scope>
    <source>
        <strain evidence="6">ATCC 36951</strain>
    </source>
</reference>
<keyword evidence="7" id="KW-1185">Reference proteome</keyword>
<evidence type="ECO:0000256" key="5">
    <source>
        <dbReference type="SAM" id="Phobius"/>
    </source>
</evidence>
<sequence>MAVPLQKFELTDSRLEHNDWKFPATIKTRPLRKLEEEDFLTHHKIDRSYDDSTVRFKLLVGSAVSANLTDTNKLPVEPELVDVVKKQGWVSDEYLHLWRRDEGGSAALTSHGILTFMLQTPRDGRSFCSLSLVNRERHCCGGVYITDEHFSLNSLLASQPYLNKHPKVPRDFAVLPFQILVHHVDETLAQVQELSRQITFTERRIADGRISLEDNGDYKLLNRLNLEHVRLQRRSNFELDLASNLLKYLDSYQRLWAVLWEGGTGYLDDMREKVEQQMRYSQQVQKDLEMMPRRIDNQSKAMFNIIAMRDNKLNISLAESSKKIAEESRLDNLLNVKLAKATADVAEQTRQDSAAMKTIAVLTLTFLPGTAVASFFSMNGMFNWEPAEGQSLASPYLYVFFVVTIPLTAFVYIGWWWWFRRVRQEFQKEYENSDFAAVERDLMRRMRTATNSWNLEKHATVTTPVTTPSAAV</sequence>
<evidence type="ECO:0000256" key="1">
    <source>
        <dbReference type="ARBA" id="ARBA00004141"/>
    </source>
</evidence>
<dbReference type="SUPFAM" id="SSF144083">
    <property type="entry name" value="Magnesium transport protein CorA, transmembrane region"/>
    <property type="match status" value="1"/>
</dbReference>
<dbReference type="InterPro" id="IPR002523">
    <property type="entry name" value="MgTranspt_CorA/ZnTranspt_ZntB"/>
</dbReference>
<dbReference type="AlphaFoldDB" id="A0A6A6CDK8"/>
<evidence type="ECO:0000313" key="6">
    <source>
        <dbReference type="EMBL" id="KAF2165141.1"/>
    </source>
</evidence>
<keyword evidence="4 5" id="KW-0472">Membrane</keyword>
<dbReference type="RefSeq" id="XP_033666030.1">
    <property type="nucleotide sequence ID" value="XM_033817393.1"/>
</dbReference>
<evidence type="ECO:0000256" key="2">
    <source>
        <dbReference type="ARBA" id="ARBA00022692"/>
    </source>
</evidence>
<dbReference type="Proteomes" id="UP000799537">
    <property type="component" value="Unassembled WGS sequence"/>
</dbReference>
<evidence type="ECO:0000313" key="7">
    <source>
        <dbReference type="Proteomes" id="UP000799537"/>
    </source>
</evidence>
<dbReference type="GO" id="GO:0016020">
    <property type="term" value="C:membrane"/>
    <property type="evidence" value="ECO:0007669"/>
    <property type="project" value="UniProtKB-SubCell"/>
</dbReference>
<organism evidence="6 7">
    <name type="scientific">Zasmidium cellare ATCC 36951</name>
    <dbReference type="NCBI Taxonomy" id="1080233"/>
    <lineage>
        <taxon>Eukaryota</taxon>
        <taxon>Fungi</taxon>
        <taxon>Dikarya</taxon>
        <taxon>Ascomycota</taxon>
        <taxon>Pezizomycotina</taxon>
        <taxon>Dothideomycetes</taxon>
        <taxon>Dothideomycetidae</taxon>
        <taxon>Mycosphaerellales</taxon>
        <taxon>Mycosphaerellaceae</taxon>
        <taxon>Zasmidium</taxon>
    </lineage>
</organism>
<feature type="transmembrane region" description="Helical" evidence="5">
    <location>
        <begin position="358"/>
        <end position="376"/>
    </location>
</feature>
<gene>
    <name evidence="6" type="ORF">M409DRAFT_67421</name>
</gene>
<accession>A0A6A6CDK8</accession>